<evidence type="ECO:0000313" key="2">
    <source>
        <dbReference type="EMBL" id="CAG8441632.1"/>
    </source>
</evidence>
<dbReference type="AlphaFoldDB" id="A0A9N8YLM6"/>
<dbReference type="InterPro" id="IPR011705">
    <property type="entry name" value="BACK"/>
</dbReference>
<dbReference type="CDD" id="cd18186">
    <property type="entry name" value="BTB_POZ_ZBTB_KLHL-like"/>
    <property type="match status" value="1"/>
</dbReference>
<dbReference type="SMART" id="SM00225">
    <property type="entry name" value="BTB"/>
    <property type="match status" value="1"/>
</dbReference>
<evidence type="ECO:0000313" key="3">
    <source>
        <dbReference type="Proteomes" id="UP000789508"/>
    </source>
</evidence>
<dbReference type="InterPro" id="IPR000210">
    <property type="entry name" value="BTB/POZ_dom"/>
</dbReference>
<gene>
    <name evidence="2" type="ORF">ALEPTO_LOCUS358</name>
</gene>
<dbReference type="PANTHER" id="PTHR45774">
    <property type="entry name" value="BTB/POZ DOMAIN-CONTAINING"/>
    <property type="match status" value="1"/>
</dbReference>
<dbReference type="Pfam" id="PF07707">
    <property type="entry name" value="BACK"/>
    <property type="match status" value="1"/>
</dbReference>
<organism evidence="2 3">
    <name type="scientific">Ambispora leptoticha</name>
    <dbReference type="NCBI Taxonomy" id="144679"/>
    <lineage>
        <taxon>Eukaryota</taxon>
        <taxon>Fungi</taxon>
        <taxon>Fungi incertae sedis</taxon>
        <taxon>Mucoromycota</taxon>
        <taxon>Glomeromycotina</taxon>
        <taxon>Glomeromycetes</taxon>
        <taxon>Archaeosporales</taxon>
        <taxon>Ambisporaceae</taxon>
        <taxon>Ambispora</taxon>
    </lineage>
</organism>
<dbReference type="Proteomes" id="UP000789508">
    <property type="component" value="Unassembled WGS sequence"/>
</dbReference>
<sequence length="409" mass="47502">MSLQFFSQLSDNLGRLLEYADDFNVIVKVGNHPEFAVFQAHSVILRARSEYFRAALSSNWARKEGECFVFEKPNISPAVFDVVLSGAIYLDHQDGDDVLELLIAADELILDELIEPLQEHLIRNMEKWFKENLLRILDTVIQRDACLKLREHCLNILCPDPYRYFDSEDFINLEESTVIMLVSRDDLKMDEAQLWEYLIRWGVANTPNLKNDLSAWSRRDFWELKVTLHKCIPLIRLWQLSVGDYNEKVKPYEKILTKDLKLKLSRHFTKTPVPSLPEPATLTPPPSPPNFIFSERAIDSIIITHLQAALVSRWIDRKFVSDAKELDMEKARLSRIKADCTEDAIQLHEGLGPSFGFYEFKILDEAKECKSSYGTGGLRYQNKIREKCNYFGVDDYEVFQVVKKEQEKL</sequence>
<dbReference type="PROSITE" id="PS50097">
    <property type="entry name" value="BTB"/>
    <property type="match status" value="1"/>
</dbReference>
<dbReference type="OrthoDB" id="25620at2759"/>
<dbReference type="Gene3D" id="1.25.40.420">
    <property type="match status" value="1"/>
</dbReference>
<keyword evidence="3" id="KW-1185">Reference proteome</keyword>
<dbReference type="EMBL" id="CAJVPS010000020">
    <property type="protein sequence ID" value="CAG8441632.1"/>
    <property type="molecule type" value="Genomic_DNA"/>
</dbReference>
<evidence type="ECO:0000259" key="1">
    <source>
        <dbReference type="PROSITE" id="PS50097"/>
    </source>
</evidence>
<proteinExistence type="predicted"/>
<dbReference type="Gene3D" id="3.30.710.10">
    <property type="entry name" value="Potassium Channel Kv1.1, Chain A"/>
    <property type="match status" value="1"/>
</dbReference>
<dbReference type="InterPro" id="IPR011333">
    <property type="entry name" value="SKP1/BTB/POZ_sf"/>
</dbReference>
<dbReference type="SUPFAM" id="SSF54695">
    <property type="entry name" value="POZ domain"/>
    <property type="match status" value="1"/>
</dbReference>
<protein>
    <submittedName>
        <fullName evidence="2">3121_t:CDS:1</fullName>
    </submittedName>
</protein>
<accession>A0A9N8YLM6</accession>
<name>A0A9N8YLM6_9GLOM</name>
<dbReference type="Pfam" id="PF00651">
    <property type="entry name" value="BTB"/>
    <property type="match status" value="1"/>
</dbReference>
<comment type="caution">
    <text evidence="2">The sequence shown here is derived from an EMBL/GenBank/DDBJ whole genome shotgun (WGS) entry which is preliminary data.</text>
</comment>
<feature type="domain" description="BTB" evidence="1">
    <location>
        <begin position="23"/>
        <end position="85"/>
    </location>
</feature>
<reference evidence="2" key="1">
    <citation type="submission" date="2021-06" db="EMBL/GenBank/DDBJ databases">
        <authorList>
            <person name="Kallberg Y."/>
            <person name="Tangrot J."/>
            <person name="Rosling A."/>
        </authorList>
    </citation>
    <scope>NUCLEOTIDE SEQUENCE</scope>
    <source>
        <strain evidence="2">FL130A</strain>
    </source>
</reference>
<dbReference type="PANTHER" id="PTHR45774:SF3">
    <property type="entry name" value="BTB (POZ) DOMAIN-CONTAINING 2B-RELATED"/>
    <property type="match status" value="1"/>
</dbReference>